<evidence type="ECO:0000256" key="6">
    <source>
        <dbReference type="ARBA" id="ARBA00023014"/>
    </source>
</evidence>
<organism evidence="10">
    <name type="scientific">Caldisericum exile</name>
    <dbReference type="NCBI Taxonomy" id="693075"/>
    <lineage>
        <taxon>Bacteria</taxon>
        <taxon>Pseudomonadati</taxon>
        <taxon>Caldisericota/Cryosericota group</taxon>
        <taxon>Caldisericota</taxon>
        <taxon>Caldisericia</taxon>
        <taxon>Caldisericales</taxon>
        <taxon>Caldisericaceae</taxon>
        <taxon>Caldisericum</taxon>
    </lineage>
</organism>
<feature type="binding site" evidence="8">
    <location>
        <position position="68"/>
    </location>
    <ligand>
        <name>substrate</name>
    </ligand>
</feature>
<proteinExistence type="inferred from homology"/>
<dbReference type="GO" id="GO:0000287">
    <property type="term" value="F:magnesium ion binding"/>
    <property type="evidence" value="ECO:0007669"/>
    <property type="project" value="UniProtKB-UniRule"/>
</dbReference>
<dbReference type="InterPro" id="IPR013785">
    <property type="entry name" value="Aldolase_TIM"/>
</dbReference>
<comment type="cofactor">
    <cofactor evidence="8">
        <name>S-adenosyl-L-methionine</name>
        <dbReference type="ChEBI" id="CHEBI:59789"/>
    </cofactor>
    <text evidence="8">Binds 1 S-adenosyl-L-methionine per subunit.</text>
</comment>
<feature type="binding site" evidence="8">
    <location>
        <position position="70"/>
    </location>
    <ligand>
        <name>S-adenosyl-L-methionine</name>
        <dbReference type="ChEBI" id="CHEBI:59789"/>
    </ligand>
</feature>
<comment type="similarity">
    <text evidence="8">Belongs to the radical SAM superfamily. 7-carboxy-7-deazaguanine synthase family.</text>
</comment>
<comment type="function">
    <text evidence="8">Catalyzes the complex heterocyclic radical-mediated conversion of 6-carboxy-5,6,7,8-tetrahydropterin (CPH4) to 7-carboxy-7-deazaguanine (CDG), a step common to the biosynthetic pathways of all 7-deazapurine-containing compounds.</text>
</comment>
<comment type="catalytic activity">
    <reaction evidence="8">
        <text>6-carboxy-5,6,7,8-tetrahydropterin + H(+) = 7-carboxy-7-carbaguanine + NH4(+)</text>
        <dbReference type="Rhea" id="RHEA:27974"/>
        <dbReference type="ChEBI" id="CHEBI:15378"/>
        <dbReference type="ChEBI" id="CHEBI:28938"/>
        <dbReference type="ChEBI" id="CHEBI:61032"/>
        <dbReference type="ChEBI" id="CHEBI:61036"/>
        <dbReference type="EC" id="4.3.99.3"/>
    </reaction>
</comment>
<evidence type="ECO:0000313" key="10">
    <source>
        <dbReference type="EMBL" id="HGW60717.1"/>
    </source>
</evidence>
<reference evidence="10" key="1">
    <citation type="journal article" date="2020" name="mSystems">
        <title>Genome- and Community-Level Interaction Insights into Carbon Utilization and Element Cycling Functions of Hydrothermarchaeota in Hydrothermal Sediment.</title>
        <authorList>
            <person name="Zhou Z."/>
            <person name="Liu Y."/>
            <person name="Xu W."/>
            <person name="Pan J."/>
            <person name="Luo Z.H."/>
            <person name="Li M."/>
        </authorList>
    </citation>
    <scope>NUCLEOTIDE SEQUENCE [LARGE SCALE GENOMIC DNA]</scope>
    <source>
        <strain evidence="10">SpSt-794</strain>
    </source>
</reference>
<dbReference type="SFLD" id="SFLDS00029">
    <property type="entry name" value="Radical_SAM"/>
    <property type="match status" value="1"/>
</dbReference>
<feature type="binding site" evidence="8">
    <location>
        <begin position="111"/>
        <end position="113"/>
    </location>
    <ligand>
        <name>S-adenosyl-L-methionine</name>
        <dbReference type="ChEBI" id="CHEBI:59789"/>
    </ligand>
</feature>
<feature type="binding site" evidence="8">
    <location>
        <begin position="13"/>
        <end position="15"/>
    </location>
    <ligand>
        <name>substrate</name>
    </ligand>
</feature>
<comment type="cofactor">
    <cofactor evidence="8">
        <name>Mg(2+)</name>
        <dbReference type="ChEBI" id="CHEBI:18420"/>
    </cofactor>
</comment>
<dbReference type="Pfam" id="PF04055">
    <property type="entry name" value="Radical_SAM"/>
    <property type="match status" value="1"/>
</dbReference>
<feature type="binding site" evidence="8">
    <location>
        <position position="39"/>
    </location>
    <ligand>
        <name>[4Fe-4S] cluster</name>
        <dbReference type="ChEBI" id="CHEBI:49883"/>
        <note>4Fe-4S-S-AdoMet</note>
    </ligand>
</feature>
<dbReference type="InterPro" id="IPR007197">
    <property type="entry name" value="rSAM"/>
</dbReference>
<accession>A0A7C4XUC3</accession>
<keyword evidence="4 8" id="KW-0460">Magnesium</keyword>
<feature type="binding site" evidence="8">
    <location>
        <position position="28"/>
    </location>
    <ligand>
        <name>substrate</name>
    </ligand>
</feature>
<evidence type="ECO:0000256" key="2">
    <source>
        <dbReference type="ARBA" id="ARBA00022691"/>
    </source>
</evidence>
<dbReference type="InterPro" id="IPR024924">
    <property type="entry name" value="7-CO-7-deazaguanine_synth-like"/>
</dbReference>
<feature type="binding site" evidence="8">
    <location>
        <position position="41"/>
    </location>
    <ligand>
        <name>Mg(2+)</name>
        <dbReference type="ChEBI" id="CHEBI:18420"/>
    </ligand>
</feature>
<keyword evidence="8" id="KW-0671">Queuosine biosynthesis</keyword>
<evidence type="ECO:0000256" key="8">
    <source>
        <dbReference type="HAMAP-Rule" id="MF_00917"/>
    </source>
</evidence>
<dbReference type="UniPathway" id="UPA00391"/>
<keyword evidence="3 8" id="KW-0479">Metal-binding</keyword>
<dbReference type="EMBL" id="DTHV01000146">
    <property type="protein sequence ID" value="HGW60717.1"/>
    <property type="molecule type" value="Genomic_DNA"/>
</dbReference>
<comment type="pathway">
    <text evidence="8">Purine metabolism; 7-cyano-7-deazaguanine biosynthesis.</text>
</comment>
<comment type="caution">
    <text evidence="8">Lacks conserved residue(s) required for the propagation of feature annotation.</text>
</comment>
<feature type="binding site" evidence="8">
    <location>
        <position position="36"/>
    </location>
    <ligand>
        <name>[4Fe-4S] cluster</name>
        <dbReference type="ChEBI" id="CHEBI:49883"/>
        <note>4Fe-4S-S-AdoMet</note>
    </ligand>
</feature>
<dbReference type="AlphaFoldDB" id="A0A7C4XUC3"/>
<feature type="binding site" evidence="8">
    <location>
        <position position="32"/>
    </location>
    <ligand>
        <name>[4Fe-4S] cluster</name>
        <dbReference type="ChEBI" id="CHEBI:49883"/>
        <note>4Fe-4S-S-AdoMet</note>
    </ligand>
</feature>
<evidence type="ECO:0000256" key="3">
    <source>
        <dbReference type="ARBA" id="ARBA00022723"/>
    </source>
</evidence>
<dbReference type="GO" id="GO:0008616">
    <property type="term" value="P:tRNA queuosine(34) biosynthetic process"/>
    <property type="evidence" value="ECO:0007669"/>
    <property type="project" value="UniProtKB-UniRule"/>
</dbReference>
<comment type="subunit">
    <text evidence="8">Homodimer.</text>
</comment>
<dbReference type="GO" id="GO:1904047">
    <property type="term" value="F:S-adenosyl-L-methionine binding"/>
    <property type="evidence" value="ECO:0007669"/>
    <property type="project" value="UniProtKB-UniRule"/>
</dbReference>
<protein>
    <recommendedName>
        <fullName evidence="8">7-carboxy-7-deazaguanine synthase</fullName>
        <shortName evidence="8">CDG synthase</shortName>
        <ecNumber evidence="8">4.3.99.3</ecNumber>
    </recommendedName>
    <alternativeName>
        <fullName evidence="8">Queuosine biosynthesis protein QueE</fullName>
    </alternativeName>
</protein>
<keyword evidence="7 8" id="KW-0456">Lyase</keyword>
<comment type="cofactor">
    <cofactor evidence="8">
        <name>[4Fe-4S] cluster</name>
        <dbReference type="ChEBI" id="CHEBI:49883"/>
    </cofactor>
    <text evidence="8">Binds 1 [4Fe-4S] cluster. The cluster is coordinated with 3 cysteines and an exchangeable S-adenosyl-L-methionine.</text>
</comment>
<comment type="caution">
    <text evidence="10">The sequence shown here is derived from an EMBL/GenBank/DDBJ whole genome shotgun (WGS) entry which is preliminary data.</text>
</comment>
<dbReference type="SUPFAM" id="SSF102114">
    <property type="entry name" value="Radical SAM enzymes"/>
    <property type="match status" value="1"/>
</dbReference>
<feature type="domain" description="Radical SAM core" evidence="9">
    <location>
        <begin position="27"/>
        <end position="99"/>
    </location>
</feature>
<evidence type="ECO:0000256" key="5">
    <source>
        <dbReference type="ARBA" id="ARBA00023004"/>
    </source>
</evidence>
<dbReference type="PANTHER" id="PTHR42836">
    <property type="entry name" value="7-CARBOXY-7-DEAZAGUANINE SYNTHASE"/>
    <property type="match status" value="1"/>
</dbReference>
<keyword evidence="5 8" id="KW-0408">Iron</keyword>
<sequence>MKINLAEPIFESIQGEGKNIGYPAVFIRTSGCNVHCVLCDTKYSWGEGREVDIEEELKKFKNRHLVITGGEPLLWQNRWREFVKKHPDYFIEFETNGTIKPKIKNVQYNVSPKFGAIAGKDFVNLDVLKEFKKYNSYFKFVIRDEKDWERMEEIIKLVNLPKERIYVMPEGWKDRVIRKHAKKFIKKIIERGYKLSMRAQIWMWGRKRGV</sequence>
<dbReference type="GO" id="GO:0051539">
    <property type="term" value="F:4 iron, 4 sulfur cluster binding"/>
    <property type="evidence" value="ECO:0007669"/>
    <property type="project" value="UniProtKB-UniRule"/>
</dbReference>
<dbReference type="PIRSF" id="PIRSF000370">
    <property type="entry name" value="QueE"/>
    <property type="match status" value="1"/>
</dbReference>
<keyword evidence="1 8" id="KW-0004">4Fe-4S</keyword>
<keyword evidence="6 8" id="KW-0411">Iron-sulfur</keyword>
<evidence type="ECO:0000256" key="7">
    <source>
        <dbReference type="ARBA" id="ARBA00023239"/>
    </source>
</evidence>
<dbReference type="Gene3D" id="3.20.20.70">
    <property type="entry name" value="Aldolase class I"/>
    <property type="match status" value="1"/>
</dbReference>
<dbReference type="GO" id="GO:0016840">
    <property type="term" value="F:carbon-nitrogen lyase activity"/>
    <property type="evidence" value="ECO:0007669"/>
    <property type="project" value="UniProtKB-UniRule"/>
</dbReference>
<dbReference type="HAMAP" id="MF_00917">
    <property type="entry name" value="QueE"/>
    <property type="match status" value="1"/>
</dbReference>
<evidence type="ECO:0000259" key="9">
    <source>
        <dbReference type="Pfam" id="PF04055"/>
    </source>
</evidence>
<dbReference type="EC" id="4.3.99.3" evidence="8"/>
<keyword evidence="2 8" id="KW-0949">S-adenosyl-L-methionine</keyword>
<dbReference type="PANTHER" id="PTHR42836:SF1">
    <property type="entry name" value="7-CARBOXY-7-DEAZAGUANINE SYNTHASE"/>
    <property type="match status" value="1"/>
</dbReference>
<gene>
    <name evidence="8" type="primary">queE</name>
    <name evidence="10" type="ORF">ENV82_04740</name>
</gene>
<evidence type="ECO:0000256" key="1">
    <source>
        <dbReference type="ARBA" id="ARBA00022485"/>
    </source>
</evidence>
<dbReference type="InterPro" id="IPR058240">
    <property type="entry name" value="rSAM_sf"/>
</dbReference>
<name>A0A7C4XUC3_9BACT</name>
<evidence type="ECO:0000256" key="4">
    <source>
        <dbReference type="ARBA" id="ARBA00022842"/>
    </source>
</evidence>